<sequence length="217" mass="22461">MKSILIYGAGGHAKAVIDVIEKAGECRVTGLLDRIKPPGTNVYGYQVLGNENDLAVDESVQGLIVAIGDNWLRAEVAMAIRSIRPDLPFITAIHPNASVARGAEIGEGSVVMAGAVVNSDTRIGKHCILYTLASVDHDSSVGDFVSFAPHAATGGGVSIGAYTALGIGAKIIHSVSIGEHTVVGAGANVLSPIADYSVAYGTPAREIRARKAGERYL</sequence>
<reference evidence="5" key="1">
    <citation type="journal article" date="2019" name="Int. J. Syst. Evol. Microbiol.">
        <title>The Global Catalogue of Microorganisms (GCM) 10K type strain sequencing project: providing services to taxonomists for standard genome sequencing and annotation.</title>
        <authorList>
            <consortium name="The Broad Institute Genomics Platform"/>
            <consortium name="The Broad Institute Genome Sequencing Center for Infectious Disease"/>
            <person name="Wu L."/>
            <person name="Ma J."/>
        </authorList>
    </citation>
    <scope>NUCLEOTIDE SEQUENCE [LARGE SCALE GENOMIC DNA]</scope>
    <source>
        <strain evidence="5">CGMCC 1.18575</strain>
    </source>
</reference>
<feature type="domain" description="PglD N-terminal" evidence="3">
    <location>
        <begin position="4"/>
        <end position="78"/>
    </location>
</feature>
<keyword evidence="5" id="KW-1185">Reference proteome</keyword>
<dbReference type="SUPFAM" id="SSF51161">
    <property type="entry name" value="Trimeric LpxA-like enzymes"/>
    <property type="match status" value="1"/>
</dbReference>
<evidence type="ECO:0000313" key="5">
    <source>
        <dbReference type="Proteomes" id="UP001596113"/>
    </source>
</evidence>
<dbReference type="Pfam" id="PF17836">
    <property type="entry name" value="PglD_N"/>
    <property type="match status" value="1"/>
</dbReference>
<dbReference type="RefSeq" id="WP_378138882.1">
    <property type="nucleotide sequence ID" value="NZ_JBHSMI010000062.1"/>
</dbReference>
<evidence type="ECO:0000256" key="1">
    <source>
        <dbReference type="ARBA" id="ARBA00022679"/>
    </source>
</evidence>
<comment type="caution">
    <text evidence="4">The sequence shown here is derived from an EMBL/GenBank/DDBJ whole genome shotgun (WGS) entry which is preliminary data.</text>
</comment>
<dbReference type="Gene3D" id="3.40.50.20">
    <property type="match status" value="1"/>
</dbReference>
<dbReference type="InterPro" id="IPR020019">
    <property type="entry name" value="AcTrfase_PglD-like"/>
</dbReference>
<gene>
    <name evidence="4" type="ORF">ACFPOF_29035</name>
</gene>
<organism evidence="4 5">
    <name type="scientific">Cohnella soli</name>
    <dbReference type="NCBI Taxonomy" id="425005"/>
    <lineage>
        <taxon>Bacteria</taxon>
        <taxon>Bacillati</taxon>
        <taxon>Bacillota</taxon>
        <taxon>Bacilli</taxon>
        <taxon>Bacillales</taxon>
        <taxon>Paenibacillaceae</taxon>
        <taxon>Cohnella</taxon>
    </lineage>
</organism>
<keyword evidence="1" id="KW-0808">Transferase</keyword>
<dbReference type="InterPro" id="IPR041561">
    <property type="entry name" value="PglD_N"/>
</dbReference>
<name>A0ABW0I1Q4_9BACL</name>
<dbReference type="InterPro" id="IPR011004">
    <property type="entry name" value="Trimer_LpxA-like_sf"/>
</dbReference>
<evidence type="ECO:0000313" key="4">
    <source>
        <dbReference type="EMBL" id="MFC5406789.1"/>
    </source>
</evidence>
<proteinExistence type="predicted"/>
<dbReference type="Proteomes" id="UP001596113">
    <property type="component" value="Unassembled WGS sequence"/>
</dbReference>
<protein>
    <submittedName>
        <fullName evidence="4">Acetyltransferase</fullName>
    </submittedName>
</protein>
<dbReference type="PANTHER" id="PTHR43300:SF7">
    <property type="entry name" value="UDP-N-ACETYLBACILLOSAMINE N-ACETYLTRANSFERASE"/>
    <property type="match status" value="1"/>
</dbReference>
<dbReference type="PANTHER" id="PTHR43300">
    <property type="entry name" value="ACETYLTRANSFERASE"/>
    <property type="match status" value="1"/>
</dbReference>
<evidence type="ECO:0000256" key="2">
    <source>
        <dbReference type="ARBA" id="ARBA00022737"/>
    </source>
</evidence>
<dbReference type="Gene3D" id="2.160.10.10">
    <property type="entry name" value="Hexapeptide repeat proteins"/>
    <property type="match status" value="1"/>
</dbReference>
<dbReference type="InterPro" id="IPR050179">
    <property type="entry name" value="Trans_hexapeptide_repeat"/>
</dbReference>
<dbReference type="PROSITE" id="PS00101">
    <property type="entry name" value="HEXAPEP_TRANSFERASES"/>
    <property type="match status" value="1"/>
</dbReference>
<dbReference type="InterPro" id="IPR018357">
    <property type="entry name" value="Hexapep_transf_CS"/>
</dbReference>
<dbReference type="NCBIfam" id="TIGR03570">
    <property type="entry name" value="NeuD_NnaD"/>
    <property type="match status" value="1"/>
</dbReference>
<evidence type="ECO:0000259" key="3">
    <source>
        <dbReference type="Pfam" id="PF17836"/>
    </source>
</evidence>
<dbReference type="EMBL" id="JBHSMI010000062">
    <property type="protein sequence ID" value="MFC5406789.1"/>
    <property type="molecule type" value="Genomic_DNA"/>
</dbReference>
<accession>A0ABW0I1Q4</accession>
<keyword evidence="2" id="KW-0677">Repeat</keyword>
<dbReference type="CDD" id="cd03360">
    <property type="entry name" value="LbH_AT_putative"/>
    <property type="match status" value="1"/>
</dbReference>